<dbReference type="PANTHER" id="PTHR14942">
    <property type="entry name" value="U11/U12 SMALL NUCLEAR RIBONUCLEOPROTEIN 25 KDA PROTEIN"/>
    <property type="match status" value="1"/>
</dbReference>
<organism evidence="2 3">
    <name type="scientific">Cucumis sativus</name>
    <name type="common">Cucumber</name>
    <dbReference type="NCBI Taxonomy" id="3659"/>
    <lineage>
        <taxon>Eukaryota</taxon>
        <taxon>Viridiplantae</taxon>
        <taxon>Streptophyta</taxon>
        <taxon>Embryophyta</taxon>
        <taxon>Tracheophyta</taxon>
        <taxon>Spermatophyta</taxon>
        <taxon>Magnoliopsida</taxon>
        <taxon>eudicotyledons</taxon>
        <taxon>Gunneridae</taxon>
        <taxon>Pentapetalae</taxon>
        <taxon>rosids</taxon>
        <taxon>fabids</taxon>
        <taxon>Cucurbitales</taxon>
        <taxon>Cucurbitaceae</taxon>
        <taxon>Benincaseae</taxon>
        <taxon>Cucumis</taxon>
    </lineage>
</organism>
<dbReference type="SUPFAM" id="SSF54236">
    <property type="entry name" value="Ubiquitin-like"/>
    <property type="match status" value="1"/>
</dbReference>
<proteinExistence type="predicted"/>
<accession>A0A0A0LT94</accession>
<dbReference type="KEGG" id="csv:105435529"/>
<dbReference type="EMBL" id="CM002922">
    <property type="protein sequence ID" value="KGN65130.1"/>
    <property type="molecule type" value="Genomic_DNA"/>
</dbReference>
<dbReference type="GO" id="GO:0000398">
    <property type="term" value="P:mRNA splicing, via spliceosome"/>
    <property type="evidence" value="ECO:0007669"/>
    <property type="project" value="InterPro"/>
</dbReference>
<feature type="domain" description="SNRNP25 ubiquitin-like" evidence="1">
    <location>
        <begin position="37"/>
        <end position="122"/>
    </location>
</feature>
<dbReference type="AlphaFoldDB" id="A0A0A0LT94"/>
<evidence type="ECO:0000259" key="1">
    <source>
        <dbReference type="Pfam" id="PF18036"/>
    </source>
</evidence>
<sequence>MSHIEPIVPDSCCISPRFHSNSFRRSLRYNRLPPQLLRLSVLKLDGSSFEVQVERTATVAAVRDAVESVFCEMSMNKEDFNISWPHVWGHFCLCYKHFKLMDDKSRIQHFGIRDGDQLHFVELRCPIEE</sequence>
<keyword evidence="3" id="KW-1185">Reference proteome</keyword>
<dbReference type="Proteomes" id="UP000029981">
    <property type="component" value="Chromosome 1"/>
</dbReference>
<dbReference type="CDD" id="cd17058">
    <property type="entry name" value="Ubl_SNRNP25"/>
    <property type="match status" value="1"/>
</dbReference>
<gene>
    <name evidence="2" type="ORF">Csa_1G231020</name>
</gene>
<protein>
    <recommendedName>
        <fullName evidence="1">SNRNP25 ubiquitin-like domain-containing protein</fullName>
    </recommendedName>
</protein>
<dbReference type="Gene3D" id="3.10.20.90">
    <property type="entry name" value="Phosphatidylinositol 3-kinase Catalytic Subunit, Chain A, domain 1"/>
    <property type="match status" value="1"/>
</dbReference>
<evidence type="ECO:0000313" key="2">
    <source>
        <dbReference type="EMBL" id="KGN65130.1"/>
    </source>
</evidence>
<dbReference type="Gramene" id="KGN65130">
    <property type="protein sequence ID" value="KGN65130"/>
    <property type="gene ID" value="Csa_1G231020"/>
</dbReference>
<dbReference type="InterPro" id="IPR040610">
    <property type="entry name" value="SNRNP25_ubiquitin"/>
</dbReference>
<dbReference type="InterPro" id="IPR029071">
    <property type="entry name" value="Ubiquitin-like_domsf"/>
</dbReference>
<dbReference type="PANTHER" id="PTHR14942:SF9">
    <property type="entry name" value="OS02G0188500 PROTEIN"/>
    <property type="match status" value="1"/>
</dbReference>
<evidence type="ECO:0000313" key="3">
    <source>
        <dbReference type="Proteomes" id="UP000029981"/>
    </source>
</evidence>
<dbReference type="InterPro" id="IPR039690">
    <property type="entry name" value="SNRNP25"/>
</dbReference>
<dbReference type="Pfam" id="PF18036">
    <property type="entry name" value="Ubiquitin_4"/>
    <property type="match status" value="1"/>
</dbReference>
<reference evidence="2 3" key="2">
    <citation type="journal article" date="2009" name="PLoS ONE">
        <title>An integrated genetic and cytogenetic map of the cucumber genome.</title>
        <authorList>
            <person name="Ren Y."/>
            <person name="Zhang Z."/>
            <person name="Liu J."/>
            <person name="Staub J.E."/>
            <person name="Han Y."/>
            <person name="Cheng Z."/>
            <person name="Li X."/>
            <person name="Lu J."/>
            <person name="Miao H."/>
            <person name="Kang H."/>
            <person name="Xie B."/>
            <person name="Gu X."/>
            <person name="Wang X."/>
            <person name="Du Y."/>
            <person name="Jin W."/>
            <person name="Huang S."/>
        </authorList>
    </citation>
    <scope>NUCLEOTIDE SEQUENCE [LARGE SCALE GENOMIC DNA]</scope>
    <source>
        <strain evidence="3">cv. 9930</strain>
    </source>
</reference>
<dbReference type="OMA" id="IYDSPAY"/>
<reference evidence="2 3" key="1">
    <citation type="journal article" date="2009" name="Nat. Genet.">
        <title>The genome of the cucumber, Cucumis sativus L.</title>
        <authorList>
            <person name="Huang S."/>
            <person name="Li R."/>
            <person name="Zhang Z."/>
            <person name="Li L."/>
            <person name="Gu X."/>
            <person name="Fan W."/>
            <person name="Lucas W.J."/>
            <person name="Wang X."/>
            <person name="Xie B."/>
            <person name="Ni P."/>
            <person name="Ren Y."/>
            <person name="Zhu H."/>
            <person name="Li J."/>
            <person name="Lin K."/>
            <person name="Jin W."/>
            <person name="Fei Z."/>
            <person name="Li G."/>
            <person name="Staub J."/>
            <person name="Kilian A."/>
            <person name="van der Vossen E.A."/>
            <person name="Wu Y."/>
            <person name="Guo J."/>
            <person name="He J."/>
            <person name="Jia Z."/>
            <person name="Ren Y."/>
            <person name="Tian G."/>
            <person name="Lu Y."/>
            <person name="Ruan J."/>
            <person name="Qian W."/>
            <person name="Wang M."/>
            <person name="Huang Q."/>
            <person name="Li B."/>
            <person name="Xuan Z."/>
            <person name="Cao J."/>
            <person name="Asan"/>
            <person name="Wu Z."/>
            <person name="Zhang J."/>
            <person name="Cai Q."/>
            <person name="Bai Y."/>
            <person name="Zhao B."/>
            <person name="Han Y."/>
            <person name="Li Y."/>
            <person name="Li X."/>
            <person name="Wang S."/>
            <person name="Shi Q."/>
            <person name="Liu S."/>
            <person name="Cho W.K."/>
            <person name="Kim J.Y."/>
            <person name="Xu Y."/>
            <person name="Heller-Uszynska K."/>
            <person name="Miao H."/>
            <person name="Cheng Z."/>
            <person name="Zhang S."/>
            <person name="Wu J."/>
            <person name="Yang Y."/>
            <person name="Kang H."/>
            <person name="Li M."/>
            <person name="Liang H."/>
            <person name="Ren X."/>
            <person name="Shi Z."/>
            <person name="Wen M."/>
            <person name="Jian M."/>
            <person name="Yang H."/>
            <person name="Zhang G."/>
            <person name="Yang Z."/>
            <person name="Chen R."/>
            <person name="Liu S."/>
            <person name="Li J."/>
            <person name="Ma L."/>
            <person name="Liu H."/>
            <person name="Zhou Y."/>
            <person name="Zhao J."/>
            <person name="Fang X."/>
            <person name="Li G."/>
            <person name="Fang L."/>
            <person name="Li Y."/>
            <person name="Liu D."/>
            <person name="Zheng H."/>
            <person name="Zhang Y."/>
            <person name="Qin N."/>
            <person name="Li Z."/>
            <person name="Yang G."/>
            <person name="Yang S."/>
            <person name="Bolund L."/>
            <person name="Kristiansen K."/>
            <person name="Zheng H."/>
            <person name="Li S."/>
            <person name="Zhang X."/>
            <person name="Yang H."/>
            <person name="Wang J."/>
            <person name="Sun R."/>
            <person name="Zhang B."/>
            <person name="Jiang S."/>
            <person name="Wang J."/>
            <person name="Du Y."/>
            <person name="Li S."/>
        </authorList>
    </citation>
    <scope>NUCLEOTIDE SEQUENCE [LARGE SCALE GENOMIC DNA]</scope>
    <source>
        <strain evidence="3">cv. 9930</strain>
    </source>
</reference>
<dbReference type="OrthoDB" id="72819at2759"/>
<reference evidence="2 3" key="4">
    <citation type="journal article" date="2011" name="BMC Genomics">
        <title>RNA-Seq improves annotation of protein-coding genes in the cucumber genome.</title>
        <authorList>
            <person name="Li Z."/>
            <person name="Zhang Z."/>
            <person name="Yan P."/>
            <person name="Huang S."/>
            <person name="Fei Z."/>
            <person name="Lin K."/>
        </authorList>
    </citation>
    <scope>NUCLEOTIDE SEQUENCE [LARGE SCALE GENOMIC DNA]</scope>
    <source>
        <strain evidence="3">cv. 9930</strain>
    </source>
</reference>
<reference evidence="2 3" key="3">
    <citation type="journal article" date="2010" name="BMC Genomics">
        <title>Transcriptome sequencing and comparative analysis of cucumber flowers with different sex types.</title>
        <authorList>
            <person name="Guo S."/>
            <person name="Zheng Y."/>
            <person name="Joung J.G."/>
            <person name="Liu S."/>
            <person name="Zhang Z."/>
            <person name="Crasta O.R."/>
            <person name="Sobral B.W."/>
            <person name="Xu Y."/>
            <person name="Huang S."/>
            <person name="Fei Z."/>
        </authorList>
    </citation>
    <scope>NUCLEOTIDE SEQUENCE [LARGE SCALE GENOMIC DNA]</scope>
    <source>
        <strain evidence="3">cv. 9930</strain>
    </source>
</reference>
<name>A0A0A0LT94_CUCSA</name>